<proteinExistence type="predicted"/>
<dbReference type="Pfam" id="PF20037">
    <property type="entry name" value="DUF6440"/>
    <property type="match status" value="1"/>
</dbReference>
<gene>
    <name evidence="2" type="ORF">C176_20044</name>
</gene>
<feature type="domain" description="DUF6440" evidence="1">
    <location>
        <begin position="15"/>
        <end position="65"/>
    </location>
</feature>
<dbReference type="eggNOG" id="ENOG5033CYY">
    <property type="taxonomic scope" value="Bacteria"/>
</dbReference>
<comment type="caution">
    <text evidence="2">The sequence shown here is derived from an EMBL/GenBank/DDBJ whole genome shotgun (WGS) entry which is preliminary data.</text>
</comment>
<accession>W4EKF5</accession>
<sequence length="69" mass="7656">MFSKDSEKNKGSKKRFEEILSENGVANGNRIIVDRETGIHYLFSWSGYAGGITPLLDSNGKPVIKPNNE</sequence>
<reference evidence="2 3" key="1">
    <citation type="journal article" date="2014" name="BMC Genomics">
        <title>Genomic comparison of sporeforming bacilli isolated from milk.</title>
        <authorList>
            <person name="Moreno Switt A.I."/>
            <person name="Andrus A.D."/>
            <person name="Ranieri M.L."/>
            <person name="Orsi R.H."/>
            <person name="Ivy R."/>
            <person name="den Bakker H.C."/>
            <person name="Martin N.H."/>
            <person name="Wiedmann M."/>
            <person name="Boor K.J."/>
        </authorList>
    </citation>
    <scope>NUCLEOTIDE SEQUENCE [LARGE SCALE GENOMIC DNA]</scope>
    <source>
        <strain evidence="2 3">FSL R5-213</strain>
    </source>
</reference>
<evidence type="ECO:0000259" key="1">
    <source>
        <dbReference type="Pfam" id="PF20037"/>
    </source>
</evidence>
<dbReference type="InterPro" id="IPR045515">
    <property type="entry name" value="DUF6440"/>
</dbReference>
<dbReference type="Proteomes" id="UP000019062">
    <property type="component" value="Unassembled WGS sequence"/>
</dbReference>
<organism evidence="2 3">
    <name type="scientific">Viridibacillus arenosi FSL R5-213</name>
    <dbReference type="NCBI Taxonomy" id="1227360"/>
    <lineage>
        <taxon>Bacteria</taxon>
        <taxon>Bacillati</taxon>
        <taxon>Bacillota</taxon>
        <taxon>Bacilli</taxon>
        <taxon>Bacillales</taxon>
        <taxon>Caryophanaceae</taxon>
        <taxon>Viridibacillus</taxon>
    </lineage>
</organism>
<evidence type="ECO:0000313" key="2">
    <source>
        <dbReference type="EMBL" id="ETT81040.1"/>
    </source>
</evidence>
<dbReference type="PATRIC" id="fig|1227360.4.peg.4076"/>
<protein>
    <recommendedName>
        <fullName evidence="1">DUF6440 domain-containing protein</fullName>
    </recommendedName>
</protein>
<dbReference type="EMBL" id="ASQA01000042">
    <property type="protein sequence ID" value="ETT81040.1"/>
    <property type="molecule type" value="Genomic_DNA"/>
</dbReference>
<dbReference type="RefSeq" id="WP_038190406.1">
    <property type="nucleotide sequence ID" value="NZ_ASQA01000042.1"/>
</dbReference>
<keyword evidence="3" id="KW-1185">Reference proteome</keyword>
<dbReference type="AlphaFoldDB" id="W4EKF5"/>
<name>W4EKF5_9BACL</name>
<evidence type="ECO:0000313" key="3">
    <source>
        <dbReference type="Proteomes" id="UP000019062"/>
    </source>
</evidence>